<dbReference type="RefSeq" id="WP_350350604.1">
    <property type="nucleotide sequence ID" value="NZ_CP158357.1"/>
</dbReference>
<evidence type="ECO:0008006" key="2">
    <source>
        <dbReference type="Google" id="ProtNLM"/>
    </source>
</evidence>
<dbReference type="InterPro" id="IPR011335">
    <property type="entry name" value="Restrct_endonuc-II-like"/>
</dbReference>
<name>A0AAU7VS88_9MICO</name>
<gene>
    <name evidence="1" type="ORF">ABS642_14125</name>
</gene>
<dbReference type="AlphaFoldDB" id="A0AAU7VS88"/>
<proteinExistence type="predicted"/>
<organism evidence="1">
    <name type="scientific">Microbacterium sp. A8/3-1</name>
    <dbReference type="NCBI Taxonomy" id="3160749"/>
    <lineage>
        <taxon>Bacteria</taxon>
        <taxon>Bacillati</taxon>
        <taxon>Actinomycetota</taxon>
        <taxon>Actinomycetes</taxon>
        <taxon>Micrococcales</taxon>
        <taxon>Microbacteriaceae</taxon>
        <taxon>Microbacterium</taxon>
    </lineage>
</organism>
<protein>
    <recommendedName>
        <fullName evidence="2">DUF559 domain-containing protein</fullName>
    </recommendedName>
</protein>
<dbReference type="SUPFAM" id="SSF52980">
    <property type="entry name" value="Restriction endonuclease-like"/>
    <property type="match status" value="1"/>
</dbReference>
<dbReference type="EMBL" id="CP158357">
    <property type="protein sequence ID" value="XBX77048.1"/>
    <property type="molecule type" value="Genomic_DNA"/>
</dbReference>
<accession>A0AAU7VS88</accession>
<sequence length="301" mass="33498">MTEANLTVPQRATAAYSRLAFTRADLLDQGLSRRGIALAVQHGHLQHVRRDRYLLAAVDPDVVEAVRIGGRLTCLSLFAVMGVFVHRRRGLHVFVTRGSSRLRPPKVPQVTYHWNRSSALPELLHVAPLIDAARHAVRCQEPRAAVATLDSLVHHGLLASSQLDEVFAGLPARMRPTRTLVDGSAESGPETFVRLMLRTIGVRFETQVFIPGVGRVDFVVEGWLIIECDSKEFHEGWQKQQEDRRRDLAAARRGYVTIRPLATDVLGAWQAVQAALREVIETLGPSFIGSRRAQFSKNSGR</sequence>
<reference evidence="1" key="1">
    <citation type="submission" date="2024-06" db="EMBL/GenBank/DDBJ databases">
        <title>Draft genome sequence of Microbacterium sp. strain A8/3-1, isolated from Oxytropis tragacanthoides Fisch. ex DC. Root nodules in the Altai region of Russia.</title>
        <authorList>
            <person name="Sazanova A."/>
            <person name="Guro P."/>
            <person name="Kuznetsova I."/>
            <person name="Belimov A."/>
            <person name="Safronova V."/>
        </authorList>
    </citation>
    <scope>NUCLEOTIDE SEQUENCE</scope>
    <source>
        <strain evidence="1">A8/3-1</strain>
    </source>
</reference>
<evidence type="ECO:0000313" key="1">
    <source>
        <dbReference type="EMBL" id="XBX77048.1"/>
    </source>
</evidence>
<dbReference type="Gene3D" id="3.40.960.10">
    <property type="entry name" value="VSR Endonuclease"/>
    <property type="match status" value="1"/>
</dbReference>